<dbReference type="AlphaFoldDB" id="A0A2R6C9H0"/>
<reference evidence="1 2" key="1">
    <citation type="submission" date="2017-04" db="EMBL/GenBank/DDBJ databases">
        <title>Novel microbial lineages endemic to geothermal iron-oxide mats fill important gaps in the evolutionary history of Archaea.</title>
        <authorList>
            <person name="Jay Z.J."/>
            <person name="Beam J.P."/>
            <person name="Dlakic M."/>
            <person name="Rusch D.B."/>
            <person name="Kozubal M.A."/>
            <person name="Inskeep W.P."/>
        </authorList>
    </citation>
    <scope>NUCLEOTIDE SEQUENCE [LARGE SCALE GENOMIC DNA]</scope>
    <source>
        <strain evidence="1">BE_D</strain>
    </source>
</reference>
<name>A0A2R6C9H0_9ARCH</name>
<evidence type="ECO:0000313" key="1">
    <source>
        <dbReference type="EMBL" id="PSO07470.1"/>
    </source>
</evidence>
<sequence length="74" mass="8450">MVSGLEVCRRGGQVWKTLSRHHAESAKMFIKVIQNIGVVKRNKNSFKPRRYLVPFYMGSAEAITQATCEVLRII</sequence>
<protein>
    <submittedName>
        <fullName evidence="1">Uncharacterized protein</fullName>
    </submittedName>
</protein>
<dbReference type="Proteomes" id="UP000242015">
    <property type="component" value="Unassembled WGS sequence"/>
</dbReference>
<accession>A0A2R6C9H0</accession>
<proteinExistence type="predicted"/>
<dbReference type="EMBL" id="NEXF01000245">
    <property type="protein sequence ID" value="PSO07470.1"/>
    <property type="molecule type" value="Genomic_DNA"/>
</dbReference>
<comment type="caution">
    <text evidence="1">The sequence shown here is derived from an EMBL/GenBank/DDBJ whole genome shotgun (WGS) entry which is preliminary data.</text>
</comment>
<gene>
    <name evidence="1" type="ORF">B9Q04_10710</name>
</gene>
<organism evidence="1 2">
    <name type="scientific">Candidatus Marsarchaeota G2 archaeon BE_D</name>
    <dbReference type="NCBI Taxonomy" id="1978158"/>
    <lineage>
        <taxon>Archaea</taxon>
        <taxon>Candidatus Marsarchaeota</taxon>
        <taxon>Candidatus Marsarchaeota group 2</taxon>
    </lineage>
</organism>
<evidence type="ECO:0000313" key="2">
    <source>
        <dbReference type="Proteomes" id="UP000242015"/>
    </source>
</evidence>